<dbReference type="GO" id="GO:0005737">
    <property type="term" value="C:cytoplasm"/>
    <property type="evidence" value="ECO:0007669"/>
    <property type="project" value="UniProtKB-SubCell"/>
</dbReference>
<proteinExistence type="predicted"/>
<dbReference type="InterPro" id="IPR007581">
    <property type="entry name" value="Endonuclease-V"/>
</dbReference>
<evidence type="ECO:0000256" key="3">
    <source>
        <dbReference type="ARBA" id="ARBA00022722"/>
    </source>
</evidence>
<keyword evidence="4 6" id="KW-0255">Endonuclease</keyword>
<evidence type="ECO:0000256" key="4">
    <source>
        <dbReference type="ARBA" id="ARBA00022759"/>
    </source>
</evidence>
<evidence type="ECO:0000256" key="5">
    <source>
        <dbReference type="ARBA" id="ARBA00022801"/>
    </source>
</evidence>
<dbReference type="AlphaFoldDB" id="A0A3R9I502"/>
<dbReference type="Pfam" id="PF04493">
    <property type="entry name" value="Endonuclease_5"/>
    <property type="match status" value="1"/>
</dbReference>
<reference evidence="6 7" key="1">
    <citation type="submission" date="2018-11" db="EMBL/GenBank/DDBJ databases">
        <title>Species Designations Belie Phenotypic and Genotypic Heterogeneity in Oral Streptococci.</title>
        <authorList>
            <person name="Velsko I."/>
        </authorList>
    </citation>
    <scope>NUCLEOTIDE SEQUENCE [LARGE SCALE GENOMIC DNA]</scope>
    <source>
        <strain evidence="6 7">BCC50</strain>
    </source>
</reference>
<dbReference type="GO" id="GO:0006281">
    <property type="term" value="P:DNA repair"/>
    <property type="evidence" value="ECO:0007669"/>
    <property type="project" value="InterPro"/>
</dbReference>
<evidence type="ECO:0000313" key="6">
    <source>
        <dbReference type="EMBL" id="RSI71199.1"/>
    </source>
</evidence>
<evidence type="ECO:0000256" key="2">
    <source>
        <dbReference type="ARBA" id="ARBA00022490"/>
    </source>
</evidence>
<dbReference type="PANTHER" id="PTHR28511">
    <property type="entry name" value="ENDONUCLEASE V"/>
    <property type="match status" value="1"/>
</dbReference>
<dbReference type="EC" id="3.1.21.7" evidence="6"/>
<keyword evidence="3" id="KW-0540">Nuclease</keyword>
<comment type="caution">
    <text evidence="6">The sequence shown here is derived from an EMBL/GenBank/DDBJ whole genome shotgun (WGS) entry which is preliminary data.</text>
</comment>
<evidence type="ECO:0000256" key="1">
    <source>
        <dbReference type="ARBA" id="ARBA00004496"/>
    </source>
</evidence>
<evidence type="ECO:0000313" key="7">
    <source>
        <dbReference type="Proteomes" id="UP000272687"/>
    </source>
</evidence>
<organism evidence="6 7">
    <name type="scientific">Streptococcus oralis</name>
    <dbReference type="NCBI Taxonomy" id="1303"/>
    <lineage>
        <taxon>Bacteria</taxon>
        <taxon>Bacillati</taxon>
        <taxon>Bacillota</taxon>
        <taxon>Bacilli</taxon>
        <taxon>Lactobacillales</taxon>
        <taxon>Streptococcaceae</taxon>
        <taxon>Streptococcus</taxon>
    </lineage>
</organism>
<keyword evidence="2" id="KW-0963">Cytoplasm</keyword>
<protein>
    <submittedName>
        <fullName evidence="6">Endonuclease V</fullName>
        <ecNumber evidence="6">3.1.21.7</ecNumber>
    </submittedName>
</protein>
<keyword evidence="5 6" id="KW-0378">Hydrolase</keyword>
<dbReference type="Gene3D" id="3.30.2170.10">
    <property type="entry name" value="archaeoglobus fulgidus dsm 4304 superfamily"/>
    <property type="match status" value="1"/>
</dbReference>
<sequence>MLCRRGGLIPIEENDKEYGLACLEVVDRENLQVVEEVSFHDESRVPYLSGFLAFRELPLILAAVKLLKIKPDLCMFDGNAYLHPRHTGIVIHASFFLGKPTTGVSKNDYHIEGAEFVLPDNYEGACTEIVRNVDIYGQVLRNF</sequence>
<dbReference type="GO" id="GO:0003727">
    <property type="term" value="F:single-stranded RNA binding"/>
    <property type="evidence" value="ECO:0007669"/>
    <property type="project" value="TreeGrafter"/>
</dbReference>
<name>A0A3R9I502_STROR</name>
<dbReference type="GO" id="GO:0043737">
    <property type="term" value="F:deoxyribonuclease V activity"/>
    <property type="evidence" value="ECO:0007669"/>
    <property type="project" value="UniProtKB-EC"/>
</dbReference>
<comment type="subcellular location">
    <subcellularLocation>
        <location evidence="1">Cytoplasm</location>
    </subcellularLocation>
</comment>
<dbReference type="EMBL" id="RJNM01000005">
    <property type="protein sequence ID" value="RSI71199.1"/>
    <property type="molecule type" value="Genomic_DNA"/>
</dbReference>
<dbReference type="PANTHER" id="PTHR28511:SF1">
    <property type="entry name" value="ENDONUCLEASE V"/>
    <property type="match status" value="1"/>
</dbReference>
<dbReference type="Proteomes" id="UP000272687">
    <property type="component" value="Unassembled WGS sequence"/>
</dbReference>
<gene>
    <name evidence="6" type="primary">nfi</name>
    <name evidence="6" type="ORF">D8860_04255</name>
</gene>
<dbReference type="GO" id="GO:0016891">
    <property type="term" value="F:RNA endonuclease activity producing 5'-phosphomonoesters, hydrolytic mechanism"/>
    <property type="evidence" value="ECO:0007669"/>
    <property type="project" value="TreeGrafter"/>
</dbReference>
<dbReference type="RefSeq" id="WP_070683246.1">
    <property type="nucleotide sequence ID" value="NZ_JAKUVY010000005.1"/>
</dbReference>
<accession>A0A3R9I502</accession>